<organism evidence="10">
    <name type="scientific">Spirodela intermedia</name>
    <name type="common">Intermediate duckweed</name>
    <dbReference type="NCBI Taxonomy" id="51605"/>
    <lineage>
        <taxon>Eukaryota</taxon>
        <taxon>Viridiplantae</taxon>
        <taxon>Streptophyta</taxon>
        <taxon>Embryophyta</taxon>
        <taxon>Tracheophyta</taxon>
        <taxon>Spermatophyta</taxon>
        <taxon>Magnoliopsida</taxon>
        <taxon>Liliopsida</taxon>
        <taxon>Araceae</taxon>
        <taxon>Lemnoideae</taxon>
        <taxon>Spirodela</taxon>
    </lineage>
</organism>
<dbReference type="EMBL" id="LR743591">
    <property type="protein sequence ID" value="CAA2618184.1"/>
    <property type="molecule type" value="Genomic_DNA"/>
</dbReference>
<evidence type="ECO:0000256" key="2">
    <source>
        <dbReference type="ARBA" id="ARBA00022448"/>
    </source>
</evidence>
<feature type="compositionally biased region" description="Polar residues" evidence="9">
    <location>
        <begin position="1"/>
        <end position="15"/>
    </location>
</feature>
<dbReference type="Proteomes" id="UP001189122">
    <property type="component" value="Unassembled WGS sequence"/>
</dbReference>
<evidence type="ECO:0000256" key="9">
    <source>
        <dbReference type="SAM" id="MobiDB-lite"/>
    </source>
</evidence>
<protein>
    <recommendedName>
        <fullName evidence="7">Peroxin-13</fullName>
    </recommendedName>
</protein>
<accession>A0A7I8ILQ1</accession>
<dbReference type="InterPro" id="IPR035463">
    <property type="entry name" value="Pex13"/>
</dbReference>
<keyword evidence="11" id="KW-1185">Reference proteome</keyword>
<feature type="region of interest" description="Disordered" evidence="9">
    <location>
        <begin position="1"/>
        <end position="85"/>
    </location>
</feature>
<evidence type="ECO:0000256" key="1">
    <source>
        <dbReference type="ARBA" id="ARBA00006033"/>
    </source>
</evidence>
<dbReference type="PANTHER" id="PTHR19332">
    <property type="entry name" value="PEROXISOMAL MEMBRANE PROTEIN PEX13"/>
    <property type="match status" value="1"/>
</dbReference>
<evidence type="ECO:0000256" key="3">
    <source>
        <dbReference type="ARBA" id="ARBA00022927"/>
    </source>
</evidence>
<keyword evidence="6" id="KW-0576">Peroxisome</keyword>
<keyword evidence="2" id="KW-0813">Transport</keyword>
<evidence type="ECO:0000313" key="10">
    <source>
        <dbReference type="EMBL" id="CAA2618184.1"/>
    </source>
</evidence>
<proteinExistence type="inferred from homology"/>
<keyword evidence="5" id="KW-0472">Membrane</keyword>
<feature type="region of interest" description="Disordered" evidence="9">
    <location>
        <begin position="319"/>
        <end position="339"/>
    </location>
</feature>
<evidence type="ECO:0000256" key="5">
    <source>
        <dbReference type="ARBA" id="ARBA00023136"/>
    </source>
</evidence>
<comment type="similarity">
    <text evidence="1">Belongs to the peroxin-13 family.</text>
</comment>
<comment type="subcellular location">
    <subcellularLocation>
        <location evidence="8">Peroxisome membrane</location>
    </subcellularLocation>
</comment>
<dbReference type="GO" id="GO:0016560">
    <property type="term" value="P:protein import into peroxisome matrix, docking"/>
    <property type="evidence" value="ECO:0007669"/>
    <property type="project" value="InterPro"/>
</dbReference>
<name>A0A7I8ILQ1_SPIIN</name>
<evidence type="ECO:0000313" key="11">
    <source>
        <dbReference type="Proteomes" id="UP001189122"/>
    </source>
</evidence>
<dbReference type="GO" id="GO:0005778">
    <property type="term" value="C:peroxisomal membrane"/>
    <property type="evidence" value="ECO:0007669"/>
    <property type="project" value="UniProtKB-SubCell"/>
</dbReference>
<keyword evidence="3" id="KW-0653">Protein transport</keyword>
<dbReference type="PANTHER" id="PTHR19332:SF1">
    <property type="entry name" value="PEROXISOMAL MEMBRANE PROTEIN PEX13"/>
    <property type="match status" value="1"/>
</dbReference>
<evidence type="ECO:0000256" key="7">
    <source>
        <dbReference type="ARBA" id="ARBA00029693"/>
    </source>
</evidence>
<dbReference type="AlphaFoldDB" id="A0A7I8ILQ1"/>
<sequence>MASGAGSASLQNGLQPASEKTLEQSGASSGAMPFNPPSNGSTSEIVEASGTARPGEVVSGTEGNAVVNRNPIGRPVPSRPWSSNYGNTPGGYGSTMNYNGVGYGSGMYGSSYGGYSGQMGGGMYGNTMYRGGVTAGLMAVPACMEEGACMAVDMAPAHMAAAMGCRWEWEWEWAWGGPGSQDPNSPFGGPASPPGFWMSLMRVMHGVVDFFGRIAFLIDQNTFAFHAFMSALLQLFDRSGMLYGELARFALRMLGIRTKPRKGLQQEGPGGFQGPAGPLAIEGPKADGGAWDGVWGGEPAMEFSGLIVFKPPAAGRYHEEFPAGPSSEVGQQGGGLMKS</sequence>
<dbReference type="GO" id="GO:1990429">
    <property type="term" value="C:peroxisomal importomer complex"/>
    <property type="evidence" value="ECO:0007669"/>
    <property type="project" value="TreeGrafter"/>
</dbReference>
<gene>
    <name evidence="10" type="ORF">SI7747_04004351</name>
</gene>
<dbReference type="EMBL" id="CACRZD030000004">
    <property type="protein sequence ID" value="CAA6657901.1"/>
    <property type="molecule type" value="Genomic_DNA"/>
</dbReference>
<reference evidence="10 11" key="1">
    <citation type="submission" date="2019-12" db="EMBL/GenBank/DDBJ databases">
        <authorList>
            <person name="Scholz U."/>
            <person name="Mascher M."/>
            <person name="Fiebig A."/>
        </authorList>
    </citation>
    <scope>NUCLEOTIDE SEQUENCE</scope>
</reference>
<evidence type="ECO:0000256" key="8">
    <source>
        <dbReference type="ARBA" id="ARBA00046271"/>
    </source>
</evidence>
<evidence type="ECO:0000256" key="4">
    <source>
        <dbReference type="ARBA" id="ARBA00023010"/>
    </source>
</evidence>
<evidence type="ECO:0000256" key="6">
    <source>
        <dbReference type="ARBA" id="ARBA00023140"/>
    </source>
</evidence>
<keyword evidence="4" id="KW-0811">Translocation</keyword>